<evidence type="ECO:0000313" key="2">
    <source>
        <dbReference type="Proteomes" id="UP000219167"/>
    </source>
</evidence>
<evidence type="ECO:0000313" key="1">
    <source>
        <dbReference type="EMBL" id="SOC37285.1"/>
    </source>
</evidence>
<dbReference type="Proteomes" id="UP000219167">
    <property type="component" value="Unassembled WGS sequence"/>
</dbReference>
<organism evidence="1 2">
    <name type="scientific">Rhizobium subbaraonis</name>
    <dbReference type="NCBI Taxonomy" id="908946"/>
    <lineage>
        <taxon>Bacteria</taxon>
        <taxon>Pseudomonadati</taxon>
        <taxon>Pseudomonadota</taxon>
        <taxon>Alphaproteobacteria</taxon>
        <taxon>Hyphomicrobiales</taxon>
        <taxon>Rhizobiaceae</taxon>
        <taxon>Rhizobium/Agrobacterium group</taxon>
        <taxon>Rhizobium</taxon>
    </lineage>
</organism>
<protein>
    <submittedName>
        <fullName evidence="1">Uncharacterized protein</fullName>
    </submittedName>
</protein>
<reference evidence="1 2" key="1">
    <citation type="submission" date="2017-08" db="EMBL/GenBank/DDBJ databases">
        <authorList>
            <person name="de Groot N.N."/>
        </authorList>
    </citation>
    <scope>NUCLEOTIDE SEQUENCE [LARGE SCALE GENOMIC DNA]</scope>
    <source>
        <strain evidence="1 2">JC85</strain>
    </source>
</reference>
<name>A0A285U5T1_9HYPH</name>
<accession>A0A285U5T1</accession>
<dbReference type="AlphaFoldDB" id="A0A285U5T1"/>
<dbReference type="EMBL" id="OBQD01000004">
    <property type="protein sequence ID" value="SOC37285.1"/>
    <property type="molecule type" value="Genomic_DNA"/>
</dbReference>
<sequence>MIGGVALAAVTIGRNQIIEASAYGALFELLHRLENWAAAR</sequence>
<gene>
    <name evidence="1" type="ORF">SAMN05892877_10493</name>
</gene>
<keyword evidence="2" id="KW-1185">Reference proteome</keyword>
<proteinExistence type="predicted"/>